<comment type="caution">
    <text evidence="2">The sequence shown here is derived from an EMBL/GenBank/DDBJ whole genome shotgun (WGS) entry which is preliminary data.</text>
</comment>
<dbReference type="InterPro" id="IPR029069">
    <property type="entry name" value="HotDog_dom_sf"/>
</dbReference>
<keyword evidence="3" id="KW-1185">Reference proteome</keyword>
<proteinExistence type="predicted"/>
<reference evidence="2 3" key="1">
    <citation type="submission" date="2018-01" db="EMBL/GenBank/DDBJ databases">
        <title>Genome characterization of the sugarcane-associated fungus Trichoderma ghanense CCMA-1212 and their application in lignocelulose bioconversion.</title>
        <authorList>
            <person name="Steindorff A.S."/>
            <person name="Mendes T.D."/>
            <person name="Vilela E.S.D."/>
            <person name="Rodrigues D.S."/>
            <person name="Formighieri E.F."/>
            <person name="Melo I.S."/>
            <person name="Favaro L.C.L."/>
        </authorList>
    </citation>
    <scope>NUCLEOTIDE SEQUENCE [LARGE SCALE GENOMIC DNA]</scope>
    <source>
        <strain evidence="2 3">CCMA-1212</strain>
    </source>
</reference>
<evidence type="ECO:0000313" key="2">
    <source>
        <dbReference type="EMBL" id="TFB00993.1"/>
    </source>
</evidence>
<dbReference type="PANTHER" id="PTHR28152">
    <property type="entry name" value="HYDROXYACYL-THIOESTER DEHYDRATASE TYPE 2, MITOCHONDRIAL"/>
    <property type="match status" value="1"/>
</dbReference>
<name>A0ABY2GYG6_9HYPO</name>
<dbReference type="PANTHER" id="PTHR28152:SF1">
    <property type="entry name" value="HYDROXYACYL-THIOESTER DEHYDRATASE TYPE 2, MITOCHONDRIAL"/>
    <property type="match status" value="1"/>
</dbReference>
<dbReference type="Gene3D" id="3.10.129.10">
    <property type="entry name" value="Hotdog Thioesterase"/>
    <property type="match status" value="1"/>
</dbReference>
<evidence type="ECO:0000313" key="3">
    <source>
        <dbReference type="Proteomes" id="UP001642720"/>
    </source>
</evidence>
<dbReference type="GeneID" id="300578886"/>
<dbReference type="RefSeq" id="XP_073557194.1">
    <property type="nucleotide sequence ID" value="XM_073704436.1"/>
</dbReference>
<dbReference type="SUPFAM" id="SSF54637">
    <property type="entry name" value="Thioesterase/thiol ester dehydrase-isomerase"/>
    <property type="match status" value="1"/>
</dbReference>
<feature type="compositionally biased region" description="Polar residues" evidence="1">
    <location>
        <begin position="21"/>
        <end position="37"/>
    </location>
</feature>
<feature type="region of interest" description="Disordered" evidence="1">
    <location>
        <begin position="21"/>
        <end position="50"/>
    </location>
</feature>
<dbReference type="InterPro" id="IPR052741">
    <property type="entry name" value="Mitochondrial_HTD2"/>
</dbReference>
<organism evidence="2 3">
    <name type="scientific">Trichoderma ghanense</name>
    <dbReference type="NCBI Taxonomy" id="65468"/>
    <lineage>
        <taxon>Eukaryota</taxon>
        <taxon>Fungi</taxon>
        <taxon>Dikarya</taxon>
        <taxon>Ascomycota</taxon>
        <taxon>Pezizomycotina</taxon>
        <taxon>Sordariomycetes</taxon>
        <taxon>Hypocreomycetidae</taxon>
        <taxon>Hypocreales</taxon>
        <taxon>Hypocreaceae</taxon>
        <taxon>Trichoderma</taxon>
    </lineage>
</organism>
<gene>
    <name evidence="2" type="ORF">CCMA1212_007265</name>
</gene>
<accession>A0ABY2GYG6</accession>
<protein>
    <submittedName>
        <fullName evidence="2">Hydroxyacyl-thioester dehydratase type 2</fullName>
    </submittedName>
</protein>
<evidence type="ECO:0000256" key="1">
    <source>
        <dbReference type="SAM" id="MobiDB-lite"/>
    </source>
</evidence>
<dbReference type="EMBL" id="PPTA01000010">
    <property type="protein sequence ID" value="TFB00993.1"/>
    <property type="molecule type" value="Genomic_DNA"/>
</dbReference>
<sequence length="370" mass="41345">MPPKKIIPHFSLRTRPRIISASPNPFSFPSHRYSQSTPSPKPKPIDIPSLQARPPKLIRDHLVPMPSHLLTTTLDDLLHTSSQSSPSSTKHLPQGHHLVYFPLQTPASKLALDGADKDHAPNEDFTRRLWAGGEVRFHNSTGNTGSDLVLDGRPWICKEEIGDVRVKGEPSDEKVFVDVWRRYALGHDESPEKWDIEERRTLVFMRATETEDEPGNIPKGRLVKYAHTPTHSATLTPTPAHLFHFSALTYNAHAIHLDPQYAKSQDGHRALLVHGPLSLALMLRVLNDHVDPSSKSRGGMVKSIVYRNYAPLYVGEEMKVCVKPAKRGAVRNGEEEEEEEEEWDVWVEGPEGGLAVKGSVVIDAKRAESS</sequence>
<dbReference type="Proteomes" id="UP001642720">
    <property type="component" value="Unassembled WGS sequence"/>
</dbReference>